<dbReference type="InterPro" id="IPR013431">
    <property type="entry name" value="Delta_60_rpt"/>
</dbReference>
<name>A0A2S8HDR8_9PSED</name>
<dbReference type="Pfam" id="PF17164">
    <property type="entry name" value="DUF5122"/>
    <property type="match status" value="2"/>
</dbReference>
<accession>A0A2S8HDR8</accession>
<gene>
    <name evidence="1" type="ORF">C5612_21690</name>
</gene>
<dbReference type="NCBIfam" id="TIGR02608">
    <property type="entry name" value="delta_60_rpt"/>
    <property type="match status" value="4"/>
</dbReference>
<comment type="caution">
    <text evidence="1">The sequence shown here is derived from an EMBL/GenBank/DDBJ whole genome shotgun (WGS) entry which is preliminary data.</text>
</comment>
<organism evidence="1 2">
    <name type="scientific">Pseudomonas frederiksbergensis</name>
    <dbReference type="NCBI Taxonomy" id="104087"/>
    <lineage>
        <taxon>Bacteria</taxon>
        <taxon>Pseudomonadati</taxon>
        <taxon>Pseudomonadota</taxon>
        <taxon>Gammaproteobacteria</taxon>
        <taxon>Pseudomonadales</taxon>
        <taxon>Pseudomonadaceae</taxon>
        <taxon>Pseudomonas</taxon>
    </lineage>
</organism>
<dbReference type="SUPFAM" id="SSF63829">
    <property type="entry name" value="Calcium-dependent phosphotriesterase"/>
    <property type="match status" value="1"/>
</dbReference>
<sequence length="394" mass="42575">MANQNSSTVNPGDLDPAFAGDGSFDVPSGTGSVRSIVADGQGGFFLVAWVSRECWLYHIFQDGTQDLQFGQNGVSKWAFASGVDSLPVQLLMQPDGKIILIGLLGEDMSNRQPAFTRFNRNGSPDLIFENHILPDRDVSGPSGCVQADGKILLLAHRFKDGDTEKEETLLHRFEPNGDTDHRFGDSGSIIVQFNDQKSKGVSVAVMDDGKILVGGTVQRENSIPTKALARYFPLGGRDSSFGQSGYWESTSNNGMRKVIVHENNIFCVGYFGTPFRASISKITGDGAYDPSFNDGKTLTVDIPADFPGYFVDCRSVAVQSDGCIVAGGNAGRTTKAFWLRVLPKGNLDRGFGDNGIARHDQDSYLFDLIVTNQRILAAVDAGAPRSPKIFGIQS</sequence>
<reference evidence="1 2" key="1">
    <citation type="submission" date="2018-02" db="EMBL/GenBank/DDBJ databases">
        <title>Draft genome sequencing of Pseudomonas frederiksbergensis 11-D3.</title>
        <authorList>
            <person name="Zheng B.-X."/>
        </authorList>
    </citation>
    <scope>NUCLEOTIDE SEQUENCE [LARGE SCALE GENOMIC DNA]</scope>
    <source>
        <strain evidence="1 2">11-D3</strain>
    </source>
</reference>
<dbReference type="AlphaFoldDB" id="A0A2S8HDR8"/>
<dbReference type="Proteomes" id="UP000239687">
    <property type="component" value="Unassembled WGS sequence"/>
</dbReference>
<evidence type="ECO:0000313" key="1">
    <source>
        <dbReference type="EMBL" id="PQP00573.1"/>
    </source>
</evidence>
<evidence type="ECO:0000313" key="2">
    <source>
        <dbReference type="Proteomes" id="UP000239687"/>
    </source>
</evidence>
<protein>
    <recommendedName>
        <fullName evidence="3">Delta-60 repeat domain-containing protein</fullName>
    </recommendedName>
</protein>
<dbReference type="RefSeq" id="WP_105345346.1">
    <property type="nucleotide sequence ID" value="NZ_PUIN01000013.1"/>
</dbReference>
<evidence type="ECO:0008006" key="3">
    <source>
        <dbReference type="Google" id="ProtNLM"/>
    </source>
</evidence>
<proteinExistence type="predicted"/>
<dbReference type="Gene3D" id="2.80.10.50">
    <property type="match status" value="3"/>
</dbReference>
<dbReference type="EMBL" id="PUIN01000013">
    <property type="protein sequence ID" value="PQP00573.1"/>
    <property type="molecule type" value="Genomic_DNA"/>
</dbReference>